<dbReference type="PANTHER" id="PTHR10993:SF7">
    <property type="entry name" value="LIPOYLTRANSFERASE 2, MITOCHONDRIAL-RELATED"/>
    <property type="match status" value="1"/>
</dbReference>
<dbReference type="PANTHER" id="PTHR10993">
    <property type="entry name" value="OCTANOYLTRANSFERASE"/>
    <property type="match status" value="1"/>
</dbReference>
<dbReference type="RefSeq" id="WP_284223622.1">
    <property type="nucleotide sequence ID" value="NZ_BSOY01000100.1"/>
</dbReference>
<dbReference type="NCBIfam" id="NF010925">
    <property type="entry name" value="PRK14345.1"/>
    <property type="match status" value="1"/>
</dbReference>
<name>A0ABQ6BS60_9CAUL</name>
<evidence type="ECO:0000256" key="6">
    <source>
        <dbReference type="PIRNR" id="PIRNR016262"/>
    </source>
</evidence>
<comment type="miscellaneous">
    <text evidence="5">In the reaction, the free carboxyl group of octanoic acid is attached via an amide linkage to the epsilon-amino group of a specific lysine residue of lipoyl domains of lipoate-dependent enzymes.</text>
</comment>
<dbReference type="NCBIfam" id="TIGR00214">
    <property type="entry name" value="lipB"/>
    <property type="match status" value="1"/>
</dbReference>
<sequence>MLSQALSETISKLVRADGRPVEWAASEGYVDYEAAVAAMEARAAAISAGEAGELVWLLEHPPLYTAGVSSKDDDLLDSARFPVHRSGRGGQFTYHGPGQRVAYVMLDLNQRGKDVRTFVRGLEQWIIGALGEFGVPADVREGRVGVWVERKGPGWSREDKIAAIGVKVRKWVSFHGISLNVEPDLDHFSGIVPCGIAEHGVTSLVDLGVPATMDEADAALKTSFRRVFGDTVEGAAPV</sequence>
<keyword evidence="5" id="KW-0963">Cytoplasm</keyword>
<comment type="subcellular location">
    <subcellularLocation>
        <location evidence="5">Cytoplasm</location>
    </subcellularLocation>
</comment>
<dbReference type="InterPro" id="IPR045864">
    <property type="entry name" value="aa-tRNA-synth_II/BPL/LPL"/>
</dbReference>
<evidence type="ECO:0000256" key="2">
    <source>
        <dbReference type="ARBA" id="ARBA00022679"/>
    </source>
</evidence>
<dbReference type="PROSITE" id="PS51733">
    <property type="entry name" value="BPL_LPL_CATALYTIC"/>
    <property type="match status" value="1"/>
</dbReference>
<reference evidence="9" key="1">
    <citation type="journal article" date="2019" name="Int. J. Syst. Evol. Microbiol.">
        <title>The Global Catalogue of Microorganisms (GCM) 10K type strain sequencing project: providing services to taxonomists for standard genome sequencing and annotation.</title>
        <authorList>
            <consortium name="The Broad Institute Genomics Platform"/>
            <consortium name="The Broad Institute Genome Sequencing Center for Infectious Disease"/>
            <person name="Wu L."/>
            <person name="Ma J."/>
        </authorList>
    </citation>
    <scope>NUCLEOTIDE SEQUENCE [LARGE SCALE GENOMIC DNA]</scope>
    <source>
        <strain evidence="9">NBRC 110107</strain>
    </source>
</reference>
<dbReference type="InterPro" id="IPR004143">
    <property type="entry name" value="BPL_LPL_catalytic"/>
</dbReference>
<evidence type="ECO:0000256" key="4">
    <source>
        <dbReference type="ARBA" id="ARBA00024732"/>
    </source>
</evidence>
<protein>
    <recommendedName>
        <fullName evidence="5 6">Octanoyltransferase</fullName>
        <ecNumber evidence="5 6">2.3.1.181</ecNumber>
    </recommendedName>
    <alternativeName>
        <fullName evidence="5">Lipoate-protein ligase B</fullName>
    </alternativeName>
    <alternativeName>
        <fullName evidence="5">Lipoyl/octanoyl transferase</fullName>
    </alternativeName>
    <alternativeName>
        <fullName evidence="5">Octanoyl-[acyl-carrier-protein]-protein N-octanoyltransferase</fullName>
    </alternativeName>
</protein>
<feature type="site" description="Lowers pKa of active site Cys" evidence="5">
    <location>
        <position position="160"/>
    </location>
</feature>
<dbReference type="NCBIfam" id="NF010921">
    <property type="entry name" value="PRK14341.1"/>
    <property type="match status" value="1"/>
</dbReference>
<evidence type="ECO:0000256" key="1">
    <source>
        <dbReference type="ARBA" id="ARBA00004821"/>
    </source>
</evidence>
<dbReference type="SUPFAM" id="SSF55681">
    <property type="entry name" value="Class II aaRS and biotin synthetases"/>
    <property type="match status" value="1"/>
</dbReference>
<dbReference type="HAMAP" id="MF_00013">
    <property type="entry name" value="LipB"/>
    <property type="match status" value="1"/>
</dbReference>
<proteinExistence type="inferred from homology"/>
<accession>A0ABQ6BS60</accession>
<evidence type="ECO:0000256" key="3">
    <source>
        <dbReference type="ARBA" id="ARBA00023315"/>
    </source>
</evidence>
<dbReference type="PIRSF" id="PIRSF016262">
    <property type="entry name" value="LPLase"/>
    <property type="match status" value="1"/>
</dbReference>
<evidence type="ECO:0000259" key="7">
    <source>
        <dbReference type="PROSITE" id="PS51733"/>
    </source>
</evidence>
<comment type="catalytic activity">
    <reaction evidence="5 6">
        <text>octanoyl-[ACP] + L-lysyl-[protein] = N(6)-octanoyl-L-lysyl-[protein] + holo-[ACP] + H(+)</text>
        <dbReference type="Rhea" id="RHEA:17665"/>
        <dbReference type="Rhea" id="RHEA-COMP:9636"/>
        <dbReference type="Rhea" id="RHEA-COMP:9685"/>
        <dbReference type="Rhea" id="RHEA-COMP:9752"/>
        <dbReference type="Rhea" id="RHEA-COMP:9928"/>
        <dbReference type="ChEBI" id="CHEBI:15378"/>
        <dbReference type="ChEBI" id="CHEBI:29969"/>
        <dbReference type="ChEBI" id="CHEBI:64479"/>
        <dbReference type="ChEBI" id="CHEBI:78463"/>
        <dbReference type="ChEBI" id="CHEBI:78809"/>
        <dbReference type="EC" id="2.3.1.181"/>
    </reaction>
</comment>
<feature type="domain" description="BPL/LPL catalytic" evidence="7">
    <location>
        <begin position="49"/>
        <end position="232"/>
    </location>
</feature>
<organism evidence="8 9">
    <name type="scientific">Brevundimonas denitrificans</name>
    <dbReference type="NCBI Taxonomy" id="1443434"/>
    <lineage>
        <taxon>Bacteria</taxon>
        <taxon>Pseudomonadati</taxon>
        <taxon>Pseudomonadota</taxon>
        <taxon>Alphaproteobacteria</taxon>
        <taxon>Caulobacterales</taxon>
        <taxon>Caulobacteraceae</taxon>
        <taxon>Brevundimonas</taxon>
    </lineage>
</organism>
<comment type="function">
    <text evidence="4 5 6">Catalyzes the transfer of endogenously produced octanoic acid from octanoyl-acyl-carrier-protein onto the lipoyl domains of lipoate-dependent enzymes. Lipoyl-ACP can also act as a substrate although octanoyl-ACP is likely to be the physiological substrate.</text>
</comment>
<dbReference type="Proteomes" id="UP001156921">
    <property type="component" value="Unassembled WGS sequence"/>
</dbReference>
<feature type="active site" description="Acyl-thioester intermediate" evidence="5">
    <location>
        <position position="194"/>
    </location>
</feature>
<evidence type="ECO:0000313" key="9">
    <source>
        <dbReference type="Proteomes" id="UP001156921"/>
    </source>
</evidence>
<keyword evidence="3 5" id="KW-0012">Acyltransferase</keyword>
<dbReference type="PROSITE" id="PS01313">
    <property type="entry name" value="LIPB"/>
    <property type="match status" value="1"/>
</dbReference>
<feature type="binding site" evidence="5">
    <location>
        <begin position="88"/>
        <end position="95"/>
    </location>
    <ligand>
        <name>substrate</name>
    </ligand>
</feature>
<gene>
    <name evidence="5 8" type="primary">lipB</name>
    <name evidence="8" type="ORF">GCM10007859_27640</name>
</gene>
<dbReference type="Gene3D" id="3.30.930.10">
    <property type="entry name" value="Bira Bifunctional Protein, Domain 2"/>
    <property type="match status" value="1"/>
</dbReference>
<feature type="binding site" evidence="5">
    <location>
        <begin position="176"/>
        <end position="178"/>
    </location>
    <ligand>
        <name>substrate</name>
    </ligand>
</feature>
<comment type="caution">
    <text evidence="8">The sequence shown here is derived from an EMBL/GenBank/DDBJ whole genome shotgun (WGS) entry which is preliminary data.</text>
</comment>
<dbReference type="Pfam" id="PF21948">
    <property type="entry name" value="LplA-B_cat"/>
    <property type="match status" value="1"/>
</dbReference>
<dbReference type="EMBL" id="BSOY01000100">
    <property type="protein sequence ID" value="GLS02733.1"/>
    <property type="molecule type" value="Genomic_DNA"/>
</dbReference>
<evidence type="ECO:0000313" key="8">
    <source>
        <dbReference type="EMBL" id="GLS02733.1"/>
    </source>
</evidence>
<comment type="pathway">
    <text evidence="1 5 6">Protein modification; protein lipoylation via endogenous pathway; protein N(6)-(lipoyl)lysine from octanoyl-[acyl-carrier-protein]: step 1/2.</text>
</comment>
<evidence type="ECO:0000256" key="5">
    <source>
        <dbReference type="HAMAP-Rule" id="MF_00013"/>
    </source>
</evidence>
<dbReference type="InterPro" id="IPR000544">
    <property type="entry name" value="Octanoyltransferase"/>
</dbReference>
<dbReference type="InterPro" id="IPR020605">
    <property type="entry name" value="Octanoyltransferase_CS"/>
</dbReference>
<keyword evidence="2 5" id="KW-0808">Transferase</keyword>
<dbReference type="CDD" id="cd16444">
    <property type="entry name" value="LipB"/>
    <property type="match status" value="1"/>
</dbReference>
<comment type="similarity">
    <text evidence="5 6">Belongs to the LipB family.</text>
</comment>
<feature type="binding site" evidence="5">
    <location>
        <begin position="163"/>
        <end position="165"/>
    </location>
    <ligand>
        <name>substrate</name>
    </ligand>
</feature>
<keyword evidence="9" id="KW-1185">Reference proteome</keyword>
<dbReference type="EC" id="2.3.1.181" evidence="5 6"/>